<dbReference type="AlphaFoldDB" id="A0A7C4Q5W1"/>
<name>A0A7C4Q5W1_9CHLR</name>
<proteinExistence type="predicted"/>
<evidence type="ECO:0000313" key="3">
    <source>
        <dbReference type="EMBL" id="HGS88172.1"/>
    </source>
</evidence>
<evidence type="ECO:0000256" key="2">
    <source>
        <dbReference type="SAM" id="Phobius"/>
    </source>
</evidence>
<organism evidence="3">
    <name type="scientific">Bellilinea caldifistulae</name>
    <dbReference type="NCBI Taxonomy" id="360411"/>
    <lineage>
        <taxon>Bacteria</taxon>
        <taxon>Bacillati</taxon>
        <taxon>Chloroflexota</taxon>
        <taxon>Anaerolineae</taxon>
        <taxon>Anaerolineales</taxon>
        <taxon>Anaerolineaceae</taxon>
        <taxon>Bellilinea</taxon>
    </lineage>
</organism>
<dbReference type="EMBL" id="DSXR01000115">
    <property type="protein sequence ID" value="HGS88172.1"/>
    <property type="molecule type" value="Genomic_DNA"/>
</dbReference>
<accession>A0A7C4Q5W1</accession>
<feature type="region of interest" description="Disordered" evidence="1">
    <location>
        <begin position="239"/>
        <end position="401"/>
    </location>
</feature>
<feature type="compositionally biased region" description="Low complexity" evidence="1">
    <location>
        <begin position="261"/>
        <end position="355"/>
    </location>
</feature>
<evidence type="ECO:0000256" key="1">
    <source>
        <dbReference type="SAM" id="MobiDB-lite"/>
    </source>
</evidence>
<protein>
    <submittedName>
        <fullName evidence="3">Uncharacterized protein</fullName>
    </submittedName>
</protein>
<reference evidence="3" key="1">
    <citation type="journal article" date="2020" name="mSystems">
        <title>Genome- and Community-Level Interaction Insights into Carbon Utilization and Element Cycling Functions of Hydrothermarchaeota in Hydrothermal Sediment.</title>
        <authorList>
            <person name="Zhou Z."/>
            <person name="Liu Y."/>
            <person name="Xu W."/>
            <person name="Pan J."/>
            <person name="Luo Z.H."/>
            <person name="Li M."/>
        </authorList>
    </citation>
    <scope>NUCLEOTIDE SEQUENCE [LARGE SCALE GENOMIC DNA]</scope>
    <source>
        <strain evidence="3">SpSt-556</strain>
    </source>
</reference>
<comment type="caution">
    <text evidence="3">The sequence shown here is derived from an EMBL/GenBank/DDBJ whole genome shotgun (WGS) entry which is preliminary data.</text>
</comment>
<keyword evidence="2" id="KW-0472">Membrane</keyword>
<keyword evidence="2" id="KW-0812">Transmembrane</keyword>
<sequence>MKHKTNTYRSLSRLTFSLGSILLILGLLLGMFPQPVSATVAPEWDKSSLSFKGSCTGNCEVVKAKVCNTGDRDMAGTSSYEVYWAASGNPKSGTIVASGTIPALKSGECTTLTYDPKTNPNGSAGNYMFKAYQRPGHPAQGDLWSTQCSIGQCSLPTATPVTPTATPVTPTATPFEDLKISYFCTDGGQRWEVFNPNSFDIDYQWVSSTSASGSGTALANRSDDFWVSGMGPMTITVTFGDDLSVSTTSDRCEEPTEEPTDTPTETPVVTETPSPTPTEEVTETPSPTPTEEVTESPSPTPTEEVTETPSPTPTEEVTETPSPTPTETPVVTETPKPTEQPTKTEVPPTKTVTPVGTDDPGSPTPEITETVVTTPQPTSSGRDEDRDSQPPATLAPPTGSNTAILIPVTGGDLSQPKPFGTASLLFINFGLALLGFGLILNGLGRR</sequence>
<keyword evidence="2" id="KW-1133">Transmembrane helix</keyword>
<feature type="transmembrane region" description="Helical" evidence="2">
    <location>
        <begin position="424"/>
        <end position="443"/>
    </location>
</feature>
<feature type="compositionally biased region" description="Low complexity" evidence="1">
    <location>
        <begin position="364"/>
        <end position="378"/>
    </location>
</feature>
<gene>
    <name evidence="3" type="ORF">ENT17_11235</name>
</gene>